<dbReference type="Pfam" id="PF02321">
    <property type="entry name" value="OEP"/>
    <property type="match status" value="2"/>
</dbReference>
<keyword evidence="2" id="KW-0472">Membrane</keyword>
<protein>
    <submittedName>
        <fullName evidence="5">Secretion system type I outer membrane efflux pump lipoprotein NodT</fullName>
    </submittedName>
</protein>
<keyword evidence="2 5" id="KW-0449">Lipoprotein</keyword>
<feature type="region of interest" description="Disordered" evidence="4">
    <location>
        <begin position="116"/>
        <end position="137"/>
    </location>
</feature>
<dbReference type="SUPFAM" id="SSF56954">
    <property type="entry name" value="Outer membrane efflux proteins (OEP)"/>
    <property type="match status" value="1"/>
</dbReference>
<evidence type="ECO:0000256" key="1">
    <source>
        <dbReference type="ARBA" id="ARBA00007613"/>
    </source>
</evidence>
<dbReference type="Gene3D" id="1.20.1600.10">
    <property type="entry name" value="Outer membrane efflux proteins (OEP)"/>
    <property type="match status" value="1"/>
</dbReference>
<dbReference type="InterPro" id="IPR010131">
    <property type="entry name" value="MdtP/NodT-like"/>
</dbReference>
<dbReference type="PROSITE" id="PS51257">
    <property type="entry name" value="PROKAR_LIPOPROTEIN"/>
    <property type="match status" value="1"/>
</dbReference>
<keyword evidence="2" id="KW-0812">Transmembrane</keyword>
<evidence type="ECO:0000256" key="4">
    <source>
        <dbReference type="SAM" id="MobiDB-lite"/>
    </source>
</evidence>
<dbReference type="EMBL" id="BANB01000811">
    <property type="protein sequence ID" value="GAN78392.1"/>
    <property type="molecule type" value="Genomic_DNA"/>
</dbReference>
<dbReference type="Gene3D" id="2.20.200.10">
    <property type="entry name" value="Outer membrane efflux proteins (OEP)"/>
    <property type="match status" value="1"/>
</dbReference>
<proteinExistence type="inferred from homology"/>
<dbReference type="GO" id="GO:0015562">
    <property type="term" value="F:efflux transmembrane transporter activity"/>
    <property type="evidence" value="ECO:0007669"/>
    <property type="project" value="InterPro"/>
</dbReference>
<reference evidence="5 6" key="1">
    <citation type="submission" date="2012-11" db="EMBL/GenBank/DDBJ databases">
        <title>Whole genome sequence of Acidisphaera rubrifaciens HS-AP3.</title>
        <authorList>
            <person name="Azuma Y."/>
            <person name="Higashiura N."/>
            <person name="Hirakawa H."/>
            <person name="Matsushita K."/>
        </authorList>
    </citation>
    <scope>NUCLEOTIDE SEQUENCE [LARGE SCALE GENOMIC DNA]</scope>
    <source>
        <strain evidence="5 6">HS-AP3</strain>
    </source>
</reference>
<dbReference type="GO" id="GO:0005886">
    <property type="term" value="C:plasma membrane"/>
    <property type="evidence" value="ECO:0007669"/>
    <property type="project" value="UniProtKB-SubCell"/>
</dbReference>
<keyword evidence="2" id="KW-1134">Transmembrane beta strand</keyword>
<name>A0A0D6P9R0_9PROT</name>
<comment type="caution">
    <text evidence="5">The sequence shown here is derived from an EMBL/GenBank/DDBJ whole genome shotgun (WGS) entry which is preliminary data.</text>
</comment>
<accession>A0A0D6P9R0</accession>
<evidence type="ECO:0000313" key="6">
    <source>
        <dbReference type="Proteomes" id="UP000032680"/>
    </source>
</evidence>
<comment type="similarity">
    <text evidence="1 2">Belongs to the outer membrane factor (OMF) (TC 1.B.17) family.</text>
</comment>
<dbReference type="NCBIfam" id="TIGR01845">
    <property type="entry name" value="outer_NodT"/>
    <property type="match status" value="1"/>
</dbReference>
<sequence length="512" mass="54211">MRHARLIALALPGPLLVAGCEVGPDYKKPPAPMAAHFKELAGWKPASPLDAVPRGPWWSVYHDPLLDRLEGELIVDNQTIRQAEAAYRQAQALVDEARSNLYPVLGLNPTFTRSGGGAGSGSIGGGTTTTAVGGGSSTSSTFVSGGRGGGYAASVYTFEGSATWSPDVWGRVRRQIESSVAGAQVSAADLASAALAQQTLLATDYFEMRTSDALQKLLDRTVADYQHSLQITQNQYAVGVAARSDVVTAETLLRTTQSQAINVGVARQQYEHAIAVLIGHPPADLTIPAGDLASEVPVAPAGVPSRLLERRPDIAAAERTMAEENALIGVAVAAFYPDITLSALGGFVGNPLGSLFTASNRIWSLGAAASQTVFDAGLRESTVRAARATYDEAVAAYRQTVLTAFQQVEDDLSGLRILQDQQRVQEDAVRLAREAVRISLNEYSAGTVAYTAVITAQATALADEETLLSIRQSRIVTSVSLIQALGGGWNTADLPDRADLTQRNLLDPRNNY</sequence>
<comment type="subcellular location">
    <subcellularLocation>
        <location evidence="2">Cell membrane</location>
        <topology evidence="2">Lipid-anchor</topology>
    </subcellularLocation>
</comment>
<dbReference type="RefSeq" id="WP_048863005.1">
    <property type="nucleotide sequence ID" value="NZ_BANB01000811.1"/>
</dbReference>
<evidence type="ECO:0000256" key="3">
    <source>
        <dbReference type="SAM" id="Coils"/>
    </source>
</evidence>
<dbReference type="Proteomes" id="UP000032680">
    <property type="component" value="Unassembled WGS sequence"/>
</dbReference>
<keyword evidence="6" id="KW-1185">Reference proteome</keyword>
<feature type="coiled-coil region" evidence="3">
    <location>
        <begin position="66"/>
        <end position="100"/>
    </location>
</feature>
<gene>
    <name evidence="5" type="ORF">Asru_0813_02</name>
</gene>
<dbReference type="AlphaFoldDB" id="A0A0D6P9R0"/>
<keyword evidence="2" id="KW-0564">Palmitate</keyword>
<dbReference type="PANTHER" id="PTHR30203:SF33">
    <property type="entry name" value="BLR4455 PROTEIN"/>
    <property type="match status" value="1"/>
</dbReference>
<dbReference type="InterPro" id="IPR003423">
    <property type="entry name" value="OMP_efflux"/>
</dbReference>
<keyword evidence="3" id="KW-0175">Coiled coil</keyword>
<evidence type="ECO:0000256" key="2">
    <source>
        <dbReference type="RuleBase" id="RU362097"/>
    </source>
</evidence>
<feature type="compositionally biased region" description="Gly residues" evidence="4">
    <location>
        <begin position="116"/>
        <end position="136"/>
    </location>
</feature>
<dbReference type="PANTHER" id="PTHR30203">
    <property type="entry name" value="OUTER MEMBRANE CATION EFFLUX PROTEIN"/>
    <property type="match status" value="1"/>
</dbReference>
<evidence type="ECO:0000313" key="5">
    <source>
        <dbReference type="EMBL" id="GAN78392.1"/>
    </source>
</evidence>
<dbReference type="OrthoDB" id="9783100at2"/>
<organism evidence="5 6">
    <name type="scientific">Acidisphaera rubrifaciens HS-AP3</name>
    <dbReference type="NCBI Taxonomy" id="1231350"/>
    <lineage>
        <taxon>Bacteria</taxon>
        <taxon>Pseudomonadati</taxon>
        <taxon>Pseudomonadota</taxon>
        <taxon>Alphaproteobacteria</taxon>
        <taxon>Acetobacterales</taxon>
        <taxon>Acetobacteraceae</taxon>
        <taxon>Acidisphaera</taxon>
    </lineage>
</organism>